<gene>
    <name evidence="1" type="ORF">CLODIP_2_CD07347</name>
</gene>
<reference evidence="1 2" key="1">
    <citation type="submission" date="2020-04" db="EMBL/GenBank/DDBJ databases">
        <authorList>
            <person name="Alioto T."/>
            <person name="Alioto T."/>
            <person name="Gomez Garrido J."/>
        </authorList>
    </citation>
    <scope>NUCLEOTIDE SEQUENCE [LARGE SCALE GENOMIC DNA]</scope>
</reference>
<comment type="caution">
    <text evidence="1">The sequence shown here is derived from an EMBL/GenBank/DDBJ whole genome shotgun (WGS) entry which is preliminary data.</text>
</comment>
<accession>A0A8S1E1U4</accession>
<dbReference type="EMBL" id="CADEPI010000463">
    <property type="protein sequence ID" value="CAB3386216.1"/>
    <property type="molecule type" value="Genomic_DNA"/>
</dbReference>
<evidence type="ECO:0000313" key="2">
    <source>
        <dbReference type="Proteomes" id="UP000494165"/>
    </source>
</evidence>
<sequence>MYLGLPVCKCRGERRPCRRAGRSGRPHRLLAAAERGHEREKGAALPTRAGRGATKLCRALRKSRARLRRQQKEDEEAAVAGGGRVVEAAGKAAIP</sequence>
<protein>
    <submittedName>
        <fullName evidence="1">Uncharacterized protein</fullName>
    </submittedName>
</protein>
<keyword evidence="2" id="KW-1185">Reference proteome</keyword>
<evidence type="ECO:0000313" key="1">
    <source>
        <dbReference type="EMBL" id="CAB3386216.1"/>
    </source>
</evidence>
<dbReference type="Proteomes" id="UP000494165">
    <property type="component" value="Unassembled WGS sequence"/>
</dbReference>
<organism evidence="1 2">
    <name type="scientific">Cloeon dipterum</name>
    <dbReference type="NCBI Taxonomy" id="197152"/>
    <lineage>
        <taxon>Eukaryota</taxon>
        <taxon>Metazoa</taxon>
        <taxon>Ecdysozoa</taxon>
        <taxon>Arthropoda</taxon>
        <taxon>Hexapoda</taxon>
        <taxon>Insecta</taxon>
        <taxon>Pterygota</taxon>
        <taxon>Palaeoptera</taxon>
        <taxon>Ephemeroptera</taxon>
        <taxon>Pisciforma</taxon>
        <taxon>Baetidae</taxon>
        <taxon>Cloeon</taxon>
    </lineage>
</organism>
<dbReference type="AlphaFoldDB" id="A0A8S1E1U4"/>
<proteinExistence type="predicted"/>
<name>A0A8S1E1U4_9INSE</name>